<feature type="domain" description="Solute-binding protein family 3/N-terminal" evidence="3">
    <location>
        <begin position="50"/>
        <end position="282"/>
    </location>
</feature>
<evidence type="ECO:0000313" key="4">
    <source>
        <dbReference type="EMBL" id="ASM77890.1"/>
    </source>
</evidence>
<evidence type="ECO:0000256" key="1">
    <source>
        <dbReference type="ARBA" id="ARBA00022729"/>
    </source>
</evidence>
<dbReference type="InterPro" id="IPR001638">
    <property type="entry name" value="Solute-binding_3/MltF_N"/>
</dbReference>
<evidence type="ECO:0000256" key="2">
    <source>
        <dbReference type="SAM" id="SignalP"/>
    </source>
</evidence>
<sequence length="289" mass="30917">MMHTPTSLIRRHWLARSAALALGAAGGWASAQPVAAAATPTLDKLRERGRLVVGLYNELPPFHVKGQGIEVELAQALAKALGLQASLLPFNADENMNDDLRNMVWRGHYLGHGPADVLLHVPVDAPLMASNPKVKIFAPYYRERVVIARDVAKVPTMPDLSVFKGQKMAVPGQSLAGWLLIGAEGGAYREQLLTKWADGTEAARALQRGEVVAAAGHASELESVLAGDARFAIEPLPLPRMRDGWAVGCAVKAEATDLAQALQAAMNQLASDGSLASMFGRAKLSWRQP</sequence>
<feature type="chain" id="PRO_5012781586" evidence="2">
    <location>
        <begin position="32"/>
        <end position="289"/>
    </location>
</feature>
<dbReference type="EMBL" id="CP022423">
    <property type="protein sequence ID" value="ASM77890.1"/>
    <property type="molecule type" value="Genomic_DNA"/>
</dbReference>
<evidence type="ECO:0000259" key="3">
    <source>
        <dbReference type="SMART" id="SM00062"/>
    </source>
</evidence>
<accession>A0A221KGG0</accession>
<dbReference type="PANTHER" id="PTHR35936">
    <property type="entry name" value="MEMBRANE-BOUND LYTIC MUREIN TRANSGLYCOSYLASE F"/>
    <property type="match status" value="1"/>
</dbReference>
<dbReference type="SUPFAM" id="SSF53850">
    <property type="entry name" value="Periplasmic binding protein-like II"/>
    <property type="match status" value="1"/>
</dbReference>
<proteinExistence type="predicted"/>
<keyword evidence="5" id="KW-1185">Reference proteome</keyword>
<gene>
    <name evidence="4" type="ORF">VITFI_CDS2112</name>
</gene>
<keyword evidence="1 2" id="KW-0732">Signal</keyword>
<dbReference type="PANTHER" id="PTHR35936:SF17">
    <property type="entry name" value="ARGININE-BINDING EXTRACELLULAR PROTEIN ARTP"/>
    <property type="match status" value="1"/>
</dbReference>
<evidence type="ECO:0000313" key="5">
    <source>
        <dbReference type="Proteomes" id="UP000199729"/>
    </source>
</evidence>
<dbReference type="Proteomes" id="UP000199729">
    <property type="component" value="Chromosome"/>
</dbReference>
<name>A0A221KGG0_VITFI</name>
<organism evidence="4 5">
    <name type="scientific">Vitreoscilla filiformis</name>
    <dbReference type="NCBI Taxonomy" id="63"/>
    <lineage>
        <taxon>Bacteria</taxon>
        <taxon>Pseudomonadati</taxon>
        <taxon>Pseudomonadota</taxon>
        <taxon>Betaproteobacteria</taxon>
        <taxon>Neisseriales</taxon>
        <taxon>Neisseriaceae</taxon>
        <taxon>Vitreoscilla</taxon>
    </lineage>
</organism>
<protein>
    <submittedName>
        <fullName evidence="4">ABC transporter substrate-binding protein</fullName>
    </submittedName>
</protein>
<dbReference type="SMART" id="SM00062">
    <property type="entry name" value="PBPb"/>
    <property type="match status" value="1"/>
</dbReference>
<dbReference type="AlphaFoldDB" id="A0A221KGG0"/>
<feature type="signal peptide" evidence="2">
    <location>
        <begin position="1"/>
        <end position="31"/>
    </location>
</feature>
<dbReference type="PROSITE" id="PS51318">
    <property type="entry name" value="TAT"/>
    <property type="match status" value="1"/>
</dbReference>
<dbReference type="KEGG" id="vff:VITFI_CDS2112"/>
<reference evidence="4 5" key="1">
    <citation type="submission" date="2017-07" db="EMBL/GenBank/DDBJ databases">
        <title>Complete Genome Sequence of the cosmetic ferment Vitreoscilla filiformis (ATCC15551).</title>
        <authorList>
            <person name="Contreras S."/>
            <person name="Sagory-Zalkind P."/>
            <person name="Blanquart H."/>
            <person name="Iltis A."/>
            <person name="Morand S.C."/>
        </authorList>
    </citation>
    <scope>NUCLEOTIDE SEQUENCE [LARGE SCALE GENOMIC DNA]</scope>
    <source>
        <strain evidence="4 5">ATCC 15551</strain>
    </source>
</reference>
<dbReference type="InterPro" id="IPR006311">
    <property type="entry name" value="TAT_signal"/>
</dbReference>
<dbReference type="Gene3D" id="3.40.190.10">
    <property type="entry name" value="Periplasmic binding protein-like II"/>
    <property type="match status" value="3"/>
</dbReference>